<name>A0A9X2SAC1_9BACL</name>
<dbReference type="AlphaFoldDB" id="A0A9X2SAC1"/>
<dbReference type="RefSeq" id="WP_257449192.1">
    <property type="nucleotide sequence ID" value="NZ_JANIPJ010000015.1"/>
</dbReference>
<reference evidence="1" key="1">
    <citation type="submission" date="2022-08" db="EMBL/GenBank/DDBJ databases">
        <title>The genomic sequence of strain Paenibacillus sp. SCIV0701.</title>
        <authorList>
            <person name="Zhao H."/>
        </authorList>
    </citation>
    <scope>NUCLEOTIDE SEQUENCE</scope>
    <source>
        <strain evidence="1">SCIV0701</strain>
    </source>
</reference>
<dbReference type="EMBL" id="JANIPJ010000015">
    <property type="protein sequence ID" value="MCR2806076.1"/>
    <property type="molecule type" value="Genomic_DNA"/>
</dbReference>
<organism evidence="1 2">
    <name type="scientific">Paenibacillus soyae</name>
    <dbReference type="NCBI Taxonomy" id="2969249"/>
    <lineage>
        <taxon>Bacteria</taxon>
        <taxon>Bacillati</taxon>
        <taxon>Bacillota</taxon>
        <taxon>Bacilli</taxon>
        <taxon>Bacillales</taxon>
        <taxon>Paenibacillaceae</taxon>
        <taxon>Paenibacillus</taxon>
    </lineage>
</organism>
<sequence length="205" mass="24309">MSEYSQIQTYIKSTPQNFKNVIERFATVLDTVGLDFKYFTTDQEWELLHTLWVGGDAEEQLYNNNGYELHIRPYVTGWSPEERKEFQDTWLEISLLFLTVELENRIGQLKDEHKPLVWAMMEIFSKEFTESGVYLTNEATDGMPFENLISREKENIWEFDAAILPEFLSHTYKDCPGEMFINSNVNSIFVARKSKWRTEPWLMFD</sequence>
<keyword evidence="2" id="KW-1185">Reference proteome</keyword>
<comment type="caution">
    <text evidence="1">The sequence shown here is derived from an EMBL/GenBank/DDBJ whole genome shotgun (WGS) entry which is preliminary data.</text>
</comment>
<accession>A0A9X2SAC1</accession>
<gene>
    <name evidence="1" type="ORF">NQZ67_19515</name>
</gene>
<evidence type="ECO:0000313" key="2">
    <source>
        <dbReference type="Proteomes" id="UP001141950"/>
    </source>
</evidence>
<evidence type="ECO:0000313" key="1">
    <source>
        <dbReference type="EMBL" id="MCR2806076.1"/>
    </source>
</evidence>
<proteinExistence type="predicted"/>
<dbReference type="Proteomes" id="UP001141950">
    <property type="component" value="Unassembled WGS sequence"/>
</dbReference>
<protein>
    <submittedName>
        <fullName evidence="1">Uncharacterized protein</fullName>
    </submittedName>
</protein>